<feature type="compositionally biased region" description="Basic and acidic residues" evidence="1">
    <location>
        <begin position="47"/>
        <end position="59"/>
    </location>
</feature>
<reference evidence="2" key="2">
    <citation type="submission" date="2020-09" db="EMBL/GenBank/DDBJ databases">
        <authorList>
            <person name="Sun Q."/>
            <person name="Ohkuma M."/>
        </authorList>
    </citation>
    <scope>NUCLEOTIDE SEQUENCE</scope>
    <source>
        <strain evidence="2">JCM 4122</strain>
    </source>
</reference>
<sequence>MSEYDFPDDLKKLQVELHRAYAEYRALARSLPWSVEPLPGWPGTKHPHTEEVSAGREDSPGYTPEQAAAEAGLWARIQELSVEVSTHPYWSTLERGPKVIEARMALKHHEDVLAAGGDEASAA</sequence>
<name>A0A919EPM7_STRFL</name>
<evidence type="ECO:0000313" key="3">
    <source>
        <dbReference type="Proteomes" id="UP000632849"/>
    </source>
</evidence>
<gene>
    <name evidence="2" type="ORF">GCM10017667_39040</name>
</gene>
<protein>
    <submittedName>
        <fullName evidence="2">Uncharacterized protein</fullName>
    </submittedName>
</protein>
<organism evidence="2 3">
    <name type="scientific">Streptomyces filamentosus</name>
    <name type="common">Streptomyces roseosporus</name>
    <dbReference type="NCBI Taxonomy" id="67294"/>
    <lineage>
        <taxon>Bacteria</taxon>
        <taxon>Bacillati</taxon>
        <taxon>Actinomycetota</taxon>
        <taxon>Actinomycetes</taxon>
        <taxon>Kitasatosporales</taxon>
        <taxon>Streptomycetaceae</taxon>
        <taxon>Streptomyces</taxon>
    </lineage>
</organism>
<dbReference type="RefSeq" id="WP_190042366.1">
    <property type="nucleotide sequence ID" value="NZ_BNBE01000002.1"/>
</dbReference>
<accession>A0A919EPM7</accession>
<comment type="caution">
    <text evidence="2">The sequence shown here is derived from an EMBL/GenBank/DDBJ whole genome shotgun (WGS) entry which is preliminary data.</text>
</comment>
<keyword evidence="3" id="KW-1185">Reference proteome</keyword>
<dbReference type="EMBL" id="BNBE01000002">
    <property type="protein sequence ID" value="GHG04679.1"/>
    <property type="molecule type" value="Genomic_DNA"/>
</dbReference>
<feature type="region of interest" description="Disordered" evidence="1">
    <location>
        <begin position="39"/>
        <end position="66"/>
    </location>
</feature>
<proteinExistence type="predicted"/>
<evidence type="ECO:0000256" key="1">
    <source>
        <dbReference type="SAM" id="MobiDB-lite"/>
    </source>
</evidence>
<dbReference type="AlphaFoldDB" id="A0A919EPM7"/>
<reference evidence="2" key="1">
    <citation type="journal article" date="2014" name="Int. J. Syst. Evol. Microbiol.">
        <title>Complete genome sequence of Corynebacterium casei LMG S-19264T (=DSM 44701T), isolated from a smear-ripened cheese.</title>
        <authorList>
            <consortium name="US DOE Joint Genome Institute (JGI-PGF)"/>
            <person name="Walter F."/>
            <person name="Albersmeier A."/>
            <person name="Kalinowski J."/>
            <person name="Ruckert C."/>
        </authorList>
    </citation>
    <scope>NUCLEOTIDE SEQUENCE</scope>
    <source>
        <strain evidence="2">JCM 4122</strain>
    </source>
</reference>
<evidence type="ECO:0000313" key="2">
    <source>
        <dbReference type="EMBL" id="GHG04679.1"/>
    </source>
</evidence>
<dbReference type="Proteomes" id="UP000632849">
    <property type="component" value="Unassembled WGS sequence"/>
</dbReference>